<accession>A0A2B2LRB3</accession>
<dbReference type="InterPro" id="IPR058036">
    <property type="entry name" value="BREX_BrxC_4th"/>
</dbReference>
<feature type="domain" description="Probable ATP-binding protein BrxC winged helix-turn-helix" evidence="2">
    <location>
        <begin position="735"/>
        <end position="856"/>
    </location>
</feature>
<dbReference type="Pfam" id="PF25792">
    <property type="entry name" value="BREX_BrxC_helical"/>
    <property type="match status" value="1"/>
</dbReference>
<keyword evidence="1" id="KW-0175">Coiled coil</keyword>
<dbReference type="RefSeq" id="WP_098613368.1">
    <property type="nucleotide sequence ID" value="NZ_NVAP01000035.1"/>
</dbReference>
<feature type="coiled-coil region" evidence="1">
    <location>
        <begin position="1057"/>
        <end position="1091"/>
    </location>
</feature>
<feature type="domain" description="Probable ATP-binding protein BrxC 4th six-stranded beta-sheet" evidence="4">
    <location>
        <begin position="561"/>
        <end position="727"/>
    </location>
</feature>
<dbReference type="Pfam" id="PF25791">
    <property type="entry name" value="WHD_BREX_BrxC"/>
    <property type="match status" value="1"/>
</dbReference>
<reference evidence="5 6" key="1">
    <citation type="submission" date="2017-09" db="EMBL/GenBank/DDBJ databases">
        <title>Large-scale bioinformatics analysis of Bacillus genomes uncovers conserved roles of natural products in bacterial physiology.</title>
        <authorList>
            <consortium name="Agbiome Team Llc"/>
            <person name="Bleich R.M."/>
            <person name="Grubbs K.J."/>
            <person name="Santa Maria K.C."/>
            <person name="Allen S.E."/>
            <person name="Farag S."/>
            <person name="Shank E.A."/>
            <person name="Bowers A."/>
        </authorList>
    </citation>
    <scope>NUCLEOTIDE SEQUENCE [LARGE SCALE GENOMIC DNA]</scope>
    <source>
        <strain evidence="5 6">AFS070861</strain>
    </source>
</reference>
<dbReference type="Gene3D" id="3.40.50.300">
    <property type="entry name" value="P-loop containing nucleotide triphosphate hydrolases"/>
    <property type="match status" value="1"/>
</dbReference>
<feature type="domain" description="Probable ATP-binding protein BrxC alpha-helical" evidence="3">
    <location>
        <begin position="866"/>
        <end position="991"/>
    </location>
</feature>
<dbReference type="SUPFAM" id="SSF52540">
    <property type="entry name" value="P-loop containing nucleoside triphosphate hydrolases"/>
    <property type="match status" value="1"/>
</dbReference>
<protein>
    <recommendedName>
        <fullName evidence="7">BREX system P-loop protein BrxC</fullName>
    </recommendedName>
</protein>
<sequence length="1188" mass="136944">MLQDSFTIKELFKKDIDREINGVVQAGQRDEDVIQDELDEYVMTKEIRENMAYFFKNYAYSFENQTTKMGVWISGFFGSGKSHFLKILSYLLNNEKVYGKRAVDFFVNKTDDQELLNILQQSANYKSQAILFNVDSKSASGKKEKATIVDVFFKVFNEYLGYSSTPWIANLERQLAEEGIYNQFVERFEEIDGTKWVDSRARLLFKKKSFVEALTQLGYTTDTAESVLSASNKNFEMSSADFAKLVAQHVENQGEEYRLTFLVDEIGQYIGDDTNLMLNLQTVTEDLGNHCHGKVWVIVTSQEQIDAVTKIKGTEQFSKIQGRFATKIHLTSSNTDEVIKRRLLEKTAATADRLQIDFDQIGQSLNNTLTFEKDKSVLQNGFKEADEYASIYPFVPYQVELLQRVFNKVRRQGEAGAHLSQGERSLLNAFQEVAIQLKDEDTNQLARFSQFYETVKRFLSTSVSATIIEAGKREGITEFDIEVLKVLFMIKGIDEVKATVENITTLLVDSVDCIKNELEKDVKQSLYRLRQKMLIAENADRTFVFLSDDEQEINREIQSENLNEANVVDALGKVFYEDIVKVKSYRYQKTHDFEFNKAFDTYNRGGKTNALTLQVYTGDISEEQSRADAHSGTMIMYIPDHYAEKFFEPMQYAQKIQAFTNKKSSTSLTEKQKQILDEKRAQIGQFEKKATEALAEAATNAKYFIQGQDYEFKGTLENQLQSAFEILVRNTYSYLSYIDVPVPVKSANDIILEWATKGLPARLDGTFENHLAYDTIVRFLEESRGRQIATMKLLVEKFKDVPYGWSENDIAGMVAAALYNKKIKLMYLNESFDTTNSQFIARITKASEREKVVIEAQIGIPPRVRKEVVETMRELFNFYDIGETYDEVAKSIRIQIQKHFIETIDDMQRTKQGEDQQYPYPGGIALSKIKNSIVDLLAITKQENFVEEFVELDEDLEEWLEDVQHLNSFYNGNAIRHFKESVHVLKERRDDLDVAQHDAEVQKVKNSIINILTSDNPFKQIPNLPILNDQLKQGLSNFVKLELGTQLVQMEAIRSDMENLQIRYENISSIKEVVQEKVDELQKRIEQMQNLESISRVYTYTQMVNNDYRRLESRVNELFKDYVDDQYVPDGTDQIKTVEMSVSQLMADALPDGQVEIENSQALKRWLKKLEDAVSKELNQGKTVRIKK</sequence>
<dbReference type="NCBIfam" id="NF033441">
    <property type="entry name" value="BREX_BrxC"/>
    <property type="match status" value="1"/>
</dbReference>
<dbReference type="InterPro" id="IPR058038">
    <property type="entry name" value="BREX_BrxC_wHTH"/>
</dbReference>
<evidence type="ECO:0000259" key="3">
    <source>
        <dbReference type="Pfam" id="PF25792"/>
    </source>
</evidence>
<evidence type="ECO:0000313" key="6">
    <source>
        <dbReference type="Proteomes" id="UP000224386"/>
    </source>
</evidence>
<dbReference type="InterPro" id="IPR047679">
    <property type="entry name" value="BREX_BrxC"/>
</dbReference>
<evidence type="ECO:0000259" key="4">
    <source>
        <dbReference type="Pfam" id="PF25796"/>
    </source>
</evidence>
<evidence type="ECO:0008006" key="7">
    <source>
        <dbReference type="Google" id="ProtNLM"/>
    </source>
</evidence>
<proteinExistence type="predicted"/>
<evidence type="ECO:0000313" key="5">
    <source>
        <dbReference type="EMBL" id="PFQ44849.1"/>
    </source>
</evidence>
<evidence type="ECO:0000256" key="1">
    <source>
        <dbReference type="SAM" id="Coils"/>
    </source>
</evidence>
<comment type="caution">
    <text evidence="5">The sequence shown here is derived from an EMBL/GenBank/DDBJ whole genome shotgun (WGS) entry which is preliminary data.</text>
</comment>
<dbReference type="InterPro" id="IPR058037">
    <property type="entry name" value="BREX_BrxC_helical"/>
</dbReference>
<name>A0A2B2LRB3_BACCE</name>
<organism evidence="5 6">
    <name type="scientific">Bacillus cereus</name>
    <dbReference type="NCBI Taxonomy" id="1396"/>
    <lineage>
        <taxon>Bacteria</taxon>
        <taxon>Bacillati</taxon>
        <taxon>Bacillota</taxon>
        <taxon>Bacilli</taxon>
        <taxon>Bacillales</taxon>
        <taxon>Bacillaceae</taxon>
        <taxon>Bacillus</taxon>
        <taxon>Bacillus cereus group</taxon>
    </lineage>
</organism>
<dbReference type="Proteomes" id="UP000224386">
    <property type="component" value="Unassembled WGS sequence"/>
</dbReference>
<dbReference type="Pfam" id="PF25796">
    <property type="entry name" value="BREX_BrxC_4th"/>
    <property type="match status" value="1"/>
</dbReference>
<dbReference type="InterPro" id="IPR027417">
    <property type="entry name" value="P-loop_NTPase"/>
</dbReference>
<dbReference type="AlphaFoldDB" id="A0A2B2LRB3"/>
<gene>
    <name evidence="5" type="ORF">COK05_16065</name>
</gene>
<dbReference type="EMBL" id="NVAP01000035">
    <property type="protein sequence ID" value="PFQ44849.1"/>
    <property type="molecule type" value="Genomic_DNA"/>
</dbReference>
<evidence type="ECO:0000259" key="2">
    <source>
        <dbReference type="Pfam" id="PF25791"/>
    </source>
</evidence>